<name>A0A5C1K960_9CAUD</name>
<sequence length="113" mass="12396">MKVPSLDWNDPDLDSLLRVSGEFSAVVIDLEKSIINVGVAMLNDLLDKATVDVVDKTGIAEGPVREWLTDFAYKLGDINLSAVKMVENHSLDTSAASHVVGSIYSYHYDRVNT</sequence>
<proteinExistence type="predicted"/>
<organism evidence="1 2">
    <name type="scientific">Pseudomonas phage vB_PaeM_PS119XW</name>
    <dbReference type="NCBI Taxonomy" id="2601632"/>
    <lineage>
        <taxon>Viruses</taxon>
        <taxon>Duplodnaviria</taxon>
        <taxon>Heunggongvirae</taxon>
        <taxon>Uroviricota</taxon>
        <taxon>Caudoviricetes</taxon>
        <taxon>Chimalliviridae</taxon>
        <taxon>Pawinskivirus</taxon>
        <taxon>Pawinskivirus PS119XW</taxon>
    </lineage>
</organism>
<dbReference type="KEGG" id="vg:77937062"/>
<evidence type="ECO:0000313" key="2">
    <source>
        <dbReference type="Proteomes" id="UP000322144"/>
    </source>
</evidence>
<keyword evidence="2" id="KW-1185">Reference proteome</keyword>
<dbReference type="EMBL" id="MN103543">
    <property type="protein sequence ID" value="QEM42041.1"/>
    <property type="molecule type" value="Genomic_DNA"/>
</dbReference>
<dbReference type="RefSeq" id="YP_010661052.1">
    <property type="nucleotide sequence ID" value="NC_070882.1"/>
</dbReference>
<dbReference type="GeneID" id="77937062"/>
<protein>
    <submittedName>
        <fullName evidence="1">Uncharacterized protein</fullName>
    </submittedName>
</protein>
<accession>A0A5C1K960</accession>
<evidence type="ECO:0000313" key="1">
    <source>
        <dbReference type="EMBL" id="QEM42041.1"/>
    </source>
</evidence>
<reference evidence="1 2" key="1">
    <citation type="submission" date="2019-06" db="EMBL/GenBank/DDBJ databases">
        <title>A distant relative of Phikzvirus genus phages from a therapeutic phage collection.</title>
        <authorList>
            <person name="Hejnowicz M.S."/>
            <person name="Dabrowski K."/>
            <person name="Gawor J."/>
            <person name="Weber-Dabrowska B."/>
            <person name="Gromadka R."/>
            <person name="Lobocka M.B."/>
        </authorList>
    </citation>
    <scope>NUCLEOTIDE SEQUENCE [LARGE SCALE GENOMIC DNA]</scope>
</reference>
<dbReference type="Proteomes" id="UP000322144">
    <property type="component" value="Segment"/>
</dbReference>